<keyword evidence="9" id="KW-0406">Ion transport</keyword>
<feature type="domain" description="Ion transport" evidence="13">
    <location>
        <begin position="62"/>
        <end position="302"/>
    </location>
</feature>
<evidence type="ECO:0000256" key="11">
    <source>
        <dbReference type="ARBA" id="ARBA00023303"/>
    </source>
</evidence>
<dbReference type="Pfam" id="PF00520">
    <property type="entry name" value="Ion_trans"/>
    <property type="match status" value="1"/>
</dbReference>
<feature type="transmembrane region" description="Helical" evidence="12">
    <location>
        <begin position="757"/>
        <end position="776"/>
    </location>
</feature>
<evidence type="ECO:0000256" key="8">
    <source>
        <dbReference type="ARBA" id="ARBA00022989"/>
    </source>
</evidence>
<proteinExistence type="predicted"/>
<reference evidence="15 16" key="1">
    <citation type="journal article" date="2013" name="PLoS Genet.">
        <title>Distinctive expansion of potential virulence genes in the genome of the oomycete fish pathogen Saprolegnia parasitica.</title>
        <authorList>
            <person name="Jiang R.H."/>
            <person name="de Bruijn I."/>
            <person name="Haas B.J."/>
            <person name="Belmonte R."/>
            <person name="Lobach L."/>
            <person name="Christie J."/>
            <person name="van den Ackerveken G."/>
            <person name="Bottin A."/>
            <person name="Bulone V."/>
            <person name="Diaz-Moreno S.M."/>
            <person name="Dumas B."/>
            <person name="Fan L."/>
            <person name="Gaulin E."/>
            <person name="Govers F."/>
            <person name="Grenville-Briggs L.J."/>
            <person name="Horner N.R."/>
            <person name="Levin J.Z."/>
            <person name="Mammella M."/>
            <person name="Meijer H.J."/>
            <person name="Morris P."/>
            <person name="Nusbaum C."/>
            <person name="Oome S."/>
            <person name="Phillips A.J."/>
            <person name="van Rooyen D."/>
            <person name="Rzeszutek E."/>
            <person name="Saraiva M."/>
            <person name="Secombes C.J."/>
            <person name="Seidl M.F."/>
            <person name="Snel B."/>
            <person name="Stassen J.H."/>
            <person name="Sykes S."/>
            <person name="Tripathy S."/>
            <person name="van den Berg H."/>
            <person name="Vega-Arreguin J.C."/>
            <person name="Wawra S."/>
            <person name="Young S.K."/>
            <person name="Zeng Q."/>
            <person name="Dieguez-Uribeondo J."/>
            <person name="Russ C."/>
            <person name="Tyler B.M."/>
            <person name="van West P."/>
        </authorList>
    </citation>
    <scope>NUCLEOTIDE SEQUENCE [LARGE SCALE GENOMIC DNA]</scope>
    <source>
        <strain evidence="15 16">CBS 223.65</strain>
    </source>
</reference>
<keyword evidence="10 12" id="KW-0472">Membrane</keyword>
<evidence type="ECO:0000256" key="9">
    <source>
        <dbReference type="ARBA" id="ARBA00023065"/>
    </source>
</evidence>
<dbReference type="SUPFAM" id="SSF81324">
    <property type="entry name" value="Voltage-gated potassium channels"/>
    <property type="match status" value="2"/>
</dbReference>
<keyword evidence="16" id="KW-1185">Reference proteome</keyword>
<evidence type="ECO:0000256" key="2">
    <source>
        <dbReference type="ARBA" id="ARBA00022448"/>
    </source>
</evidence>
<dbReference type="PANTHER" id="PTHR11537:SF254">
    <property type="entry name" value="POTASSIUM VOLTAGE-GATED CHANNEL PROTEIN SHAB"/>
    <property type="match status" value="1"/>
</dbReference>
<dbReference type="OMA" id="TIPYFML"/>
<evidence type="ECO:0000256" key="10">
    <source>
        <dbReference type="ARBA" id="ARBA00023136"/>
    </source>
</evidence>
<evidence type="ECO:0000256" key="12">
    <source>
        <dbReference type="SAM" id="Phobius"/>
    </source>
</evidence>
<dbReference type="PANTHER" id="PTHR11537">
    <property type="entry name" value="VOLTAGE-GATED POTASSIUM CHANNEL"/>
    <property type="match status" value="1"/>
</dbReference>
<feature type="domain" description="Potassium channel" evidence="14">
    <location>
        <begin position="727"/>
        <end position="781"/>
    </location>
</feature>
<dbReference type="GO" id="GO:0008076">
    <property type="term" value="C:voltage-gated potassium channel complex"/>
    <property type="evidence" value="ECO:0007669"/>
    <property type="project" value="InterPro"/>
</dbReference>
<evidence type="ECO:0000256" key="1">
    <source>
        <dbReference type="ARBA" id="ARBA00004141"/>
    </source>
</evidence>
<dbReference type="AlphaFoldDB" id="A0A067CBZ1"/>
<evidence type="ECO:0000256" key="5">
    <source>
        <dbReference type="ARBA" id="ARBA00022826"/>
    </source>
</evidence>
<keyword evidence="7" id="KW-0630">Potassium</keyword>
<dbReference type="STRING" id="695850.A0A067CBZ1"/>
<evidence type="ECO:0000256" key="3">
    <source>
        <dbReference type="ARBA" id="ARBA00022538"/>
    </source>
</evidence>
<feature type="transmembrane region" description="Helical" evidence="12">
    <location>
        <begin position="109"/>
        <end position="132"/>
    </location>
</feature>
<keyword evidence="8 12" id="KW-1133">Transmembrane helix</keyword>
<evidence type="ECO:0000256" key="4">
    <source>
        <dbReference type="ARBA" id="ARBA00022692"/>
    </source>
</evidence>
<feature type="transmembrane region" description="Helical" evidence="12">
    <location>
        <begin position="659"/>
        <end position="678"/>
    </location>
</feature>
<feature type="transmembrane region" description="Helical" evidence="12">
    <location>
        <begin position="272"/>
        <end position="296"/>
    </location>
</feature>
<dbReference type="GO" id="GO:0005249">
    <property type="term" value="F:voltage-gated potassium channel activity"/>
    <property type="evidence" value="ECO:0007669"/>
    <property type="project" value="InterPro"/>
</dbReference>
<comment type="subcellular location">
    <subcellularLocation>
        <location evidence="1">Membrane</location>
        <topology evidence="1">Multi-pass membrane protein</topology>
    </subcellularLocation>
</comment>
<dbReference type="RefSeq" id="XP_012201089.1">
    <property type="nucleotide sequence ID" value="XM_012345699.1"/>
</dbReference>
<dbReference type="EMBL" id="KK583212">
    <property type="protein sequence ID" value="KDO28269.1"/>
    <property type="molecule type" value="Genomic_DNA"/>
</dbReference>
<dbReference type="VEuPathDB" id="FungiDB:SPRG_06320"/>
<organism evidence="15 16">
    <name type="scientific">Saprolegnia parasitica (strain CBS 223.65)</name>
    <dbReference type="NCBI Taxonomy" id="695850"/>
    <lineage>
        <taxon>Eukaryota</taxon>
        <taxon>Sar</taxon>
        <taxon>Stramenopiles</taxon>
        <taxon>Oomycota</taxon>
        <taxon>Saprolegniomycetes</taxon>
        <taxon>Saprolegniales</taxon>
        <taxon>Saprolegniaceae</taxon>
        <taxon>Saprolegnia</taxon>
    </lineage>
</organism>
<evidence type="ECO:0000259" key="13">
    <source>
        <dbReference type="Pfam" id="PF00520"/>
    </source>
</evidence>
<dbReference type="Gene3D" id="1.10.287.70">
    <property type="match status" value="2"/>
</dbReference>
<keyword evidence="2" id="KW-0813">Transport</keyword>
<dbReference type="PRINTS" id="PR00169">
    <property type="entry name" value="KCHANNEL"/>
</dbReference>
<feature type="transmembrane region" description="Helical" evidence="12">
    <location>
        <begin position="729"/>
        <end position="745"/>
    </location>
</feature>
<evidence type="ECO:0008006" key="17">
    <source>
        <dbReference type="Google" id="ProtNLM"/>
    </source>
</evidence>
<keyword evidence="11" id="KW-0407">Ion channel</keyword>
<dbReference type="GO" id="GO:0001508">
    <property type="term" value="P:action potential"/>
    <property type="evidence" value="ECO:0007669"/>
    <property type="project" value="TreeGrafter"/>
</dbReference>
<dbReference type="InterPro" id="IPR027359">
    <property type="entry name" value="Volt_channel_dom_sf"/>
</dbReference>
<dbReference type="Pfam" id="PF07885">
    <property type="entry name" value="Ion_trans_2"/>
    <property type="match status" value="1"/>
</dbReference>
<feature type="transmembrane region" description="Helical" evidence="12">
    <location>
        <begin position="465"/>
        <end position="484"/>
    </location>
</feature>
<keyword evidence="4 12" id="KW-0812">Transmembrane</keyword>
<name>A0A067CBZ1_SAPPC</name>
<feature type="transmembrane region" description="Helical" evidence="12">
    <location>
        <begin position="199"/>
        <end position="232"/>
    </location>
</feature>
<feature type="transmembrane region" description="Helical" evidence="12">
    <location>
        <begin position="152"/>
        <end position="179"/>
    </location>
</feature>
<dbReference type="GeneID" id="24128669"/>
<dbReference type="OrthoDB" id="415460at2759"/>
<evidence type="ECO:0000256" key="7">
    <source>
        <dbReference type="ARBA" id="ARBA00022958"/>
    </source>
</evidence>
<accession>A0A067CBZ1</accession>
<keyword evidence="5" id="KW-0631">Potassium channel</keyword>
<dbReference type="InterPro" id="IPR028325">
    <property type="entry name" value="VG_K_chnl"/>
</dbReference>
<protein>
    <recommendedName>
        <fullName evidence="17">Ion transport domain-containing protein</fullName>
    </recommendedName>
</protein>
<dbReference type="InterPro" id="IPR005821">
    <property type="entry name" value="Ion_trans_dom"/>
</dbReference>
<keyword evidence="3" id="KW-0633">Potassium transport</keyword>
<dbReference type="Proteomes" id="UP000030745">
    <property type="component" value="Unassembled WGS sequence"/>
</dbReference>
<evidence type="ECO:0000313" key="15">
    <source>
        <dbReference type="EMBL" id="KDO28269.1"/>
    </source>
</evidence>
<evidence type="ECO:0000256" key="6">
    <source>
        <dbReference type="ARBA" id="ARBA00022882"/>
    </source>
</evidence>
<keyword evidence="6" id="KW-0851">Voltage-gated channel</keyword>
<sequence length="907" mass="101491">MPVYAAISPKYNAALSIEALHNAGLLTDTSMKMYTPQTLTRLNRFEVVFTFFTVPDSSVYSKVFHHFMGISALVSCASLFLRTLDGPNMDIYEAGNPDYPNLPDEATYVLLDGIFTCIFTIDFVIRIVIWPSMWANVDVLKERRLLPFAKDIFNWFDVLALVPFYIDLIFGSGTSFVVLRLARLLRIFRLAKNNSGTYILVQAIIASVPAITVALIFLTEIVLVFSCLMYLFNPCTSIDTCMFTDLLTSAYYVVTTVSTVGYGDVVPADGNMLGRCTAVVIMVIGTLFLSMPLAIVGTEFDRAWRDHTDKVVARSIESMHALAAGTSESQKKADHALEENPEILTKYMTPNSLYLRLAALTGEMTLIAATLSAELKHETDISKIYQTAQDLHAHMMQCQEQHVQLVLTIEQMVAEDHTNDANNGRGSIRDRIVASFRRSLTGKELQKQTASAVGAHKTETRASRFGLRWCIFIFSIGVLFVQTMPDMQPFGENTAYCKTVAQTYCGYASSFNASADPACFSSVNTSIPLNFECDAKTSDTAHCYGDGNNFGSLSLSAYNCLYPNVNHNYTGVGNMLPFRPIWELTKAERPHYLLSMLALTGPRAMNWKNPYQWADAIAFIPFLIFEANRFFMGITPDYAIEIPATFVVREAISKTYVRLVIPYFMLALSTTIFAFLIYQVEMGTECFVGTPCHDSAGKLIKLPPTTAHMPTGKRVLIDVRGQLSQFEDVFSGIWFIIVTITSVGYGDIVPKNMSGKFIAVLAMIFGACYTAMPLTLVGSQFNRSYNDHTRREALTRTKKDVGSRLTLPTPDLTSWKLFRTQSFMAEVQSMYEREFMSLLPELDEDLVAQLTLSEEERSEKIAIITKVKDKIEKYKISILQSARVVSRLYHEGIRLAKQQTSALHRLG</sequence>
<dbReference type="InterPro" id="IPR013099">
    <property type="entry name" value="K_chnl_dom"/>
</dbReference>
<dbReference type="Gene3D" id="1.20.120.350">
    <property type="entry name" value="Voltage-gated potassium channels. Chain C"/>
    <property type="match status" value="1"/>
</dbReference>
<gene>
    <name evidence="15" type="ORF">SPRG_06320</name>
</gene>
<evidence type="ECO:0000259" key="14">
    <source>
        <dbReference type="Pfam" id="PF07885"/>
    </source>
</evidence>
<dbReference type="KEGG" id="spar:SPRG_06320"/>
<evidence type="ECO:0000313" key="16">
    <source>
        <dbReference type="Proteomes" id="UP000030745"/>
    </source>
</evidence>